<gene>
    <name evidence="1" type="ORF">COT24_00350</name>
</gene>
<proteinExistence type="predicted"/>
<protein>
    <submittedName>
        <fullName evidence="1">Uncharacterized protein</fullName>
    </submittedName>
</protein>
<comment type="caution">
    <text evidence="1">The sequence shown here is derived from an EMBL/GenBank/DDBJ whole genome shotgun (WGS) entry which is preliminary data.</text>
</comment>
<reference evidence="1 2" key="1">
    <citation type="submission" date="2017-09" db="EMBL/GenBank/DDBJ databases">
        <title>Depth-based differentiation of microbial function through sediment-hosted aquifers and enrichment of novel symbionts in the deep terrestrial subsurface.</title>
        <authorList>
            <person name="Probst A.J."/>
            <person name="Ladd B."/>
            <person name="Jarett J.K."/>
            <person name="Geller-Mcgrath D.E."/>
            <person name="Sieber C.M."/>
            <person name="Emerson J.B."/>
            <person name="Anantharaman K."/>
            <person name="Thomas B.C."/>
            <person name="Malmstrom R."/>
            <person name="Stieglmeier M."/>
            <person name="Klingl A."/>
            <person name="Woyke T."/>
            <person name="Ryan C.M."/>
            <person name="Banfield J.F."/>
        </authorList>
    </citation>
    <scope>NUCLEOTIDE SEQUENCE [LARGE SCALE GENOMIC DNA]</scope>
    <source>
        <strain evidence="1">CG08_land_8_20_14_0_20_40_16</strain>
    </source>
</reference>
<sequence length="88" mass="9743">MRIHGYVPLHVFEALSEIQSAVAKGEAIPLGVPLYYRQSKKEGGRNIALIPVSFDLSEIVIKRDLWEGKGKKKHLAGLVFDLIGTIDT</sequence>
<dbReference type="Proteomes" id="UP000231542">
    <property type="component" value="Unassembled WGS sequence"/>
</dbReference>
<name>A0A2H0YXM8_9BACT</name>
<organism evidence="1 2">
    <name type="scientific">Candidatus Kerfeldbacteria bacterium CG08_land_8_20_14_0_20_40_16</name>
    <dbReference type="NCBI Taxonomy" id="2014244"/>
    <lineage>
        <taxon>Bacteria</taxon>
        <taxon>Candidatus Kerfeldiibacteriota</taxon>
    </lineage>
</organism>
<evidence type="ECO:0000313" key="2">
    <source>
        <dbReference type="Proteomes" id="UP000231542"/>
    </source>
</evidence>
<dbReference type="EMBL" id="PEXU01000004">
    <property type="protein sequence ID" value="PIS43049.1"/>
    <property type="molecule type" value="Genomic_DNA"/>
</dbReference>
<dbReference type="AlphaFoldDB" id="A0A2H0YXM8"/>
<evidence type="ECO:0000313" key="1">
    <source>
        <dbReference type="EMBL" id="PIS43049.1"/>
    </source>
</evidence>
<accession>A0A2H0YXM8</accession>